<reference evidence="2 3" key="1">
    <citation type="journal article" date="2016" name="Nat. Commun.">
        <title>Thousands of microbial genomes shed light on interconnected biogeochemical processes in an aquifer system.</title>
        <authorList>
            <person name="Anantharaman K."/>
            <person name="Brown C.T."/>
            <person name="Hug L.A."/>
            <person name="Sharon I."/>
            <person name="Castelle C.J."/>
            <person name="Probst A.J."/>
            <person name="Thomas B.C."/>
            <person name="Singh A."/>
            <person name="Wilkins M.J."/>
            <person name="Karaoz U."/>
            <person name="Brodie E.L."/>
            <person name="Williams K.H."/>
            <person name="Hubbard S.S."/>
            <person name="Banfield J.F."/>
        </authorList>
    </citation>
    <scope>NUCLEOTIDE SEQUENCE [LARGE SCALE GENOMIC DNA]</scope>
</reference>
<dbReference type="AlphaFoldDB" id="A0A1F8ATT6"/>
<protein>
    <submittedName>
        <fullName evidence="2">Uncharacterized protein</fullName>
    </submittedName>
</protein>
<sequence>MITQREITPPGRFNGVGPIADPNPFTPPGLNEILGIALGVITIVGGLWFLFTFILGIVDVVRAGDDKNALEGANRKITTGLIGLIVIIGGMAIIALLGNILGINILNPEGFIFNLIY</sequence>
<feature type="transmembrane region" description="Helical" evidence="1">
    <location>
        <begin position="81"/>
        <end position="106"/>
    </location>
</feature>
<keyword evidence="1" id="KW-0472">Membrane</keyword>
<keyword evidence="1" id="KW-0812">Transmembrane</keyword>
<dbReference type="Proteomes" id="UP000178603">
    <property type="component" value="Unassembled WGS sequence"/>
</dbReference>
<dbReference type="EMBL" id="MGGW01000005">
    <property type="protein sequence ID" value="OGM55154.1"/>
    <property type="molecule type" value="Genomic_DNA"/>
</dbReference>
<evidence type="ECO:0000313" key="2">
    <source>
        <dbReference type="EMBL" id="OGM55154.1"/>
    </source>
</evidence>
<name>A0A1F8ATT6_9BACT</name>
<proteinExistence type="predicted"/>
<keyword evidence="1" id="KW-1133">Transmembrane helix</keyword>
<feature type="transmembrane region" description="Helical" evidence="1">
    <location>
        <begin position="33"/>
        <end position="61"/>
    </location>
</feature>
<evidence type="ECO:0000256" key="1">
    <source>
        <dbReference type="SAM" id="Phobius"/>
    </source>
</evidence>
<accession>A0A1F8ATT6</accession>
<organism evidence="2 3">
    <name type="scientific">Candidatus Woesebacteria bacterium RIFCSPHIGHO2_12_FULL_41_24</name>
    <dbReference type="NCBI Taxonomy" id="1802510"/>
    <lineage>
        <taxon>Bacteria</taxon>
        <taxon>Candidatus Woeseibacteriota</taxon>
    </lineage>
</organism>
<evidence type="ECO:0000313" key="3">
    <source>
        <dbReference type="Proteomes" id="UP000178603"/>
    </source>
</evidence>
<gene>
    <name evidence="2" type="ORF">A3E44_04515</name>
</gene>
<comment type="caution">
    <text evidence="2">The sequence shown here is derived from an EMBL/GenBank/DDBJ whole genome shotgun (WGS) entry which is preliminary data.</text>
</comment>